<dbReference type="SUPFAM" id="SSF82199">
    <property type="entry name" value="SET domain"/>
    <property type="match status" value="1"/>
</dbReference>
<evidence type="ECO:0000313" key="2">
    <source>
        <dbReference type="Proteomes" id="UP001295684"/>
    </source>
</evidence>
<reference evidence="1" key="1">
    <citation type="submission" date="2023-07" db="EMBL/GenBank/DDBJ databases">
        <authorList>
            <consortium name="AG Swart"/>
            <person name="Singh M."/>
            <person name="Singh A."/>
            <person name="Seah K."/>
            <person name="Emmerich C."/>
        </authorList>
    </citation>
    <scope>NUCLEOTIDE SEQUENCE</scope>
    <source>
        <strain evidence="1">DP1</strain>
    </source>
</reference>
<keyword evidence="2" id="KW-1185">Reference proteome</keyword>
<dbReference type="Proteomes" id="UP001295684">
    <property type="component" value="Unassembled WGS sequence"/>
</dbReference>
<name>A0AAD1UDR2_EUPCR</name>
<dbReference type="GO" id="GO:0016279">
    <property type="term" value="F:protein-lysine N-methyltransferase activity"/>
    <property type="evidence" value="ECO:0007669"/>
    <property type="project" value="TreeGrafter"/>
</dbReference>
<gene>
    <name evidence="1" type="ORF">ECRASSUSDP1_LOCUS6082</name>
</gene>
<proteinExistence type="predicted"/>
<dbReference type="InterPro" id="IPR046341">
    <property type="entry name" value="SET_dom_sf"/>
</dbReference>
<comment type="caution">
    <text evidence="1">The sequence shown here is derived from an EMBL/GenBank/DDBJ whole genome shotgun (WGS) entry which is preliminary data.</text>
</comment>
<dbReference type="InterPro" id="IPR050600">
    <property type="entry name" value="SETD3_SETD6_MTase"/>
</dbReference>
<organism evidence="1 2">
    <name type="scientific">Euplotes crassus</name>
    <dbReference type="NCBI Taxonomy" id="5936"/>
    <lineage>
        <taxon>Eukaryota</taxon>
        <taxon>Sar</taxon>
        <taxon>Alveolata</taxon>
        <taxon>Ciliophora</taxon>
        <taxon>Intramacronucleata</taxon>
        <taxon>Spirotrichea</taxon>
        <taxon>Hypotrichia</taxon>
        <taxon>Euplotida</taxon>
        <taxon>Euplotidae</taxon>
        <taxon>Moneuplotes</taxon>
    </lineage>
</organism>
<dbReference type="AlphaFoldDB" id="A0AAD1UDR2"/>
<evidence type="ECO:0000313" key="1">
    <source>
        <dbReference type="EMBL" id="CAI2364736.1"/>
    </source>
</evidence>
<protein>
    <submittedName>
        <fullName evidence="1">Uncharacterized protein</fullName>
    </submittedName>
</protein>
<dbReference type="Gene3D" id="3.90.1410.10">
    <property type="entry name" value="set domain protein methyltransferase, domain 1"/>
    <property type="match status" value="1"/>
</dbReference>
<dbReference type="EMBL" id="CAMPGE010005895">
    <property type="protein sequence ID" value="CAI2364736.1"/>
    <property type="molecule type" value="Genomic_DNA"/>
</dbReference>
<dbReference type="PANTHER" id="PTHR13271">
    <property type="entry name" value="UNCHARACTERIZED PUTATIVE METHYLTRANSFERASE"/>
    <property type="match status" value="1"/>
</dbReference>
<accession>A0AAD1UDR2</accession>
<sequence>MGQEDSQKRLKIMQNLMKDYSANGSLSLEYEEGKGTYTLVQKDLSHRADTLEIPASMIMSVYDEFPFKKTLMDVMEKIPETANFLPRPRNPNDIYSSAVLLTMQVLVNLNVKRKTLDSKFPQYKDVSLYIEDCEVCHDFIFNLPTHKDIDHPNQWEKEEVELYQKISIVGFGFRNIGQTYDRIIQALKEENSPEAKFIVKKVIPDKKQFIWAYNMVNTRSFVIKIGKYAAINGLYQARVPNMQLNRKFVASQNNALIPVFDVINMIVPQRHNFVNISNDDIKKYHLRKFYLVPKNNSLSLQVDGSFKQGEEYGFAYTTKFACKSILSIYGFAVKNGLGEQISFSLENEIPQQNYELCAVVRCVANPNNLSKTARLNFKISFLDDAEDEEALLNFYRITVYDFPPEDLGKDIKSLGKHMINNLNTYGYISIENEIKAVTKTVGILEEFYEGYPLDIPDDLESLPNRKKMSYYCAIDQRNVVLWHITNLHNRLVWLITQEAEERNLVEI</sequence>